<keyword evidence="3" id="KW-1185">Reference proteome</keyword>
<feature type="domain" description="Bacterial bifunctional deaminase-reductase C-terminal" evidence="1">
    <location>
        <begin position="7"/>
        <end position="169"/>
    </location>
</feature>
<accession>A0A6V8KKI6</accession>
<dbReference type="AlphaFoldDB" id="A0A6V8KKI6"/>
<reference evidence="2 3" key="2">
    <citation type="submission" date="2020-03" db="EMBL/GenBank/DDBJ databases">
        <authorList>
            <person name="Ichikawa N."/>
            <person name="Kimura A."/>
            <person name="Kitahashi Y."/>
            <person name="Uohara A."/>
        </authorList>
    </citation>
    <scope>NUCLEOTIDE SEQUENCE [LARGE SCALE GENOMIC DNA]</scope>
    <source>
        <strain evidence="2 3">NBRC 108639</strain>
    </source>
</reference>
<dbReference type="Gene3D" id="3.40.430.10">
    <property type="entry name" value="Dihydrofolate Reductase, subunit A"/>
    <property type="match status" value="1"/>
</dbReference>
<proteinExistence type="predicted"/>
<dbReference type="Pfam" id="PF01872">
    <property type="entry name" value="RibD_C"/>
    <property type="match status" value="1"/>
</dbReference>
<dbReference type="Proteomes" id="UP000482800">
    <property type="component" value="Unassembled WGS sequence"/>
</dbReference>
<evidence type="ECO:0000259" key="1">
    <source>
        <dbReference type="Pfam" id="PF01872"/>
    </source>
</evidence>
<organism evidence="2 3">
    <name type="scientific">Phytohabitans houttuyneae</name>
    <dbReference type="NCBI Taxonomy" id="1076126"/>
    <lineage>
        <taxon>Bacteria</taxon>
        <taxon>Bacillati</taxon>
        <taxon>Actinomycetota</taxon>
        <taxon>Actinomycetes</taxon>
        <taxon>Micromonosporales</taxon>
        <taxon>Micromonosporaceae</taxon>
    </lineage>
</organism>
<evidence type="ECO:0000313" key="3">
    <source>
        <dbReference type="Proteomes" id="UP000482800"/>
    </source>
</evidence>
<evidence type="ECO:0000313" key="2">
    <source>
        <dbReference type="EMBL" id="GFJ83008.1"/>
    </source>
</evidence>
<gene>
    <name evidence="2" type="ORF">Phou_071880</name>
</gene>
<dbReference type="GO" id="GO:0008703">
    <property type="term" value="F:5-amino-6-(5-phosphoribosylamino)uracil reductase activity"/>
    <property type="evidence" value="ECO:0007669"/>
    <property type="project" value="InterPro"/>
</dbReference>
<protein>
    <submittedName>
        <fullName evidence="2">Deaminase</fullName>
    </submittedName>
</protein>
<name>A0A6V8KKI6_9ACTN</name>
<sequence length="181" mass="19808">MAVGKSIITAQMSADASIGPDIGWYTPGGEHEADSEDDLRLAGAMLLGRKTYEALAPIWTATTGPYAEMVNAMPKYVASTGPIGTLAWNATPLKGDLAEEVRRLKAEHAGNLLTYGCGEFAFALVRLGLADEVHFWVHPVVWSEPDRPFHGLGHVRMRLKDATVYRNGVIRQRYEPLSVDE</sequence>
<dbReference type="EMBL" id="BLPF01000002">
    <property type="protein sequence ID" value="GFJ83008.1"/>
    <property type="molecule type" value="Genomic_DNA"/>
</dbReference>
<reference evidence="2 3" key="1">
    <citation type="submission" date="2020-03" db="EMBL/GenBank/DDBJ databases">
        <title>Whole genome shotgun sequence of Phytohabitans houttuyneae NBRC 108639.</title>
        <authorList>
            <person name="Komaki H."/>
            <person name="Tamura T."/>
        </authorList>
    </citation>
    <scope>NUCLEOTIDE SEQUENCE [LARGE SCALE GENOMIC DNA]</scope>
    <source>
        <strain evidence="2 3">NBRC 108639</strain>
    </source>
</reference>
<comment type="caution">
    <text evidence="2">The sequence shown here is derived from an EMBL/GenBank/DDBJ whole genome shotgun (WGS) entry which is preliminary data.</text>
</comment>
<dbReference type="GO" id="GO:0009231">
    <property type="term" value="P:riboflavin biosynthetic process"/>
    <property type="evidence" value="ECO:0007669"/>
    <property type="project" value="InterPro"/>
</dbReference>
<dbReference type="SUPFAM" id="SSF53597">
    <property type="entry name" value="Dihydrofolate reductase-like"/>
    <property type="match status" value="1"/>
</dbReference>
<dbReference type="InterPro" id="IPR024072">
    <property type="entry name" value="DHFR-like_dom_sf"/>
</dbReference>
<dbReference type="InterPro" id="IPR002734">
    <property type="entry name" value="RibDG_C"/>
</dbReference>